<name>A0ACD3QC43_LARCR</name>
<dbReference type="Proteomes" id="UP000793456">
    <property type="component" value="Chromosome XXI"/>
</dbReference>
<feature type="non-terminal residue" evidence="1">
    <location>
        <position position="1"/>
    </location>
</feature>
<accession>A0ACD3QC43</accession>
<keyword evidence="2" id="KW-1185">Reference proteome</keyword>
<evidence type="ECO:0000313" key="2">
    <source>
        <dbReference type="Proteomes" id="UP000793456"/>
    </source>
</evidence>
<organism evidence="1 2">
    <name type="scientific">Larimichthys crocea</name>
    <name type="common">Large yellow croaker</name>
    <name type="synonym">Pseudosciaena crocea</name>
    <dbReference type="NCBI Taxonomy" id="215358"/>
    <lineage>
        <taxon>Eukaryota</taxon>
        <taxon>Metazoa</taxon>
        <taxon>Chordata</taxon>
        <taxon>Craniata</taxon>
        <taxon>Vertebrata</taxon>
        <taxon>Euteleostomi</taxon>
        <taxon>Actinopterygii</taxon>
        <taxon>Neopterygii</taxon>
        <taxon>Teleostei</taxon>
        <taxon>Neoteleostei</taxon>
        <taxon>Acanthomorphata</taxon>
        <taxon>Eupercaria</taxon>
        <taxon>Sciaenidae</taxon>
        <taxon>Larimichthys</taxon>
    </lineage>
</organism>
<reference evidence="1" key="1">
    <citation type="submission" date="2018-11" db="EMBL/GenBank/DDBJ databases">
        <title>The sequence and de novo assembly of Larimichthys crocea genome using PacBio and Hi-C technologies.</title>
        <authorList>
            <person name="Xu P."/>
            <person name="Chen B."/>
            <person name="Zhou Z."/>
            <person name="Ke Q."/>
            <person name="Wu Y."/>
            <person name="Bai H."/>
            <person name="Pu F."/>
        </authorList>
    </citation>
    <scope>NUCLEOTIDE SEQUENCE</scope>
    <source>
        <tissue evidence="1">Muscle</tissue>
    </source>
</reference>
<dbReference type="EMBL" id="CM011694">
    <property type="protein sequence ID" value="TMS04649.1"/>
    <property type="molecule type" value="Genomic_DNA"/>
</dbReference>
<proteinExistence type="predicted"/>
<evidence type="ECO:0000313" key="1">
    <source>
        <dbReference type="EMBL" id="TMS04649.1"/>
    </source>
</evidence>
<protein>
    <submittedName>
        <fullName evidence="1">Uncharacterized protein</fullName>
    </submittedName>
</protein>
<sequence>VRVTRSLLQHLSLLVIFTMMKIYVYSCLLSALSVAEMKSLTVNGCVGNNVTFKCSNWNVWIDVKNNEKYFCNSPCSEEEHIIRAAFQKTGRKNRIEITNSADGLFVTFTNLQKSDSKKYYCGVNRLGLDPWIEVKLEVTDAESTTPRTTLKMLAVTNSSDFISDTSTSYIIYSTPAVDSTTTTTASSTQGA</sequence>
<feature type="non-terminal residue" evidence="1">
    <location>
        <position position="191"/>
    </location>
</feature>
<gene>
    <name evidence="1" type="ORF">E3U43_009806</name>
</gene>
<comment type="caution">
    <text evidence="1">The sequence shown here is derived from an EMBL/GenBank/DDBJ whole genome shotgun (WGS) entry which is preliminary data.</text>
</comment>